<comment type="caution">
    <text evidence="2">The sequence shown here is derived from an EMBL/GenBank/DDBJ whole genome shotgun (WGS) entry which is preliminary data.</text>
</comment>
<feature type="region of interest" description="Disordered" evidence="1">
    <location>
        <begin position="73"/>
        <end position="112"/>
    </location>
</feature>
<accession>A0A9W8Y293</accession>
<protein>
    <submittedName>
        <fullName evidence="2">Uncharacterized protein</fullName>
    </submittedName>
</protein>
<gene>
    <name evidence="2" type="ORF">N0V83_009192</name>
</gene>
<name>A0A9W8Y293_9PLEO</name>
<sequence>MSTGNFDIPEFATKGEAVDQEVRVRTGLPKSATVPNLVAYGSDLFDDNRNSQMIHESTFVEFEERHTRPSQMYITPAKRKPSQSEFSPLVSPNKRMRVESAQSEETSSDDQMPAKLLAVDDLAPISSTPTAAQLISKRKFGLRLKRSIPWGVQRILTRTIVEQQAAIQRISVPLILDDGVRNYCHSSAPFDPVYNTFPPASVDIRLLRPISITVEELLTFFPNHLKWHDAIYRLAQNGWSCGDMAKYINLSRGLLPKGARRGNTILKWLQAADKDILGLDRSGSTGRKSWKTTCFTVKGWTPYPNIRGPGVIDYRLVDLADGVAQWPENQGARLLTRAVKHAIMHMNRDVRLSQIQGFIRENLLMIPSLNTMIKEVNNGKHPDVVANEWYRSLLLKQKNARIV</sequence>
<evidence type="ECO:0000256" key="1">
    <source>
        <dbReference type="SAM" id="MobiDB-lite"/>
    </source>
</evidence>
<evidence type="ECO:0000313" key="2">
    <source>
        <dbReference type="EMBL" id="KAJ4364596.1"/>
    </source>
</evidence>
<proteinExistence type="predicted"/>
<reference evidence="2" key="1">
    <citation type="submission" date="2022-10" db="EMBL/GenBank/DDBJ databases">
        <title>Tapping the CABI collections for fungal endophytes: first genome assemblies for Collariella, Neodidymelliopsis, Ascochyta clinopodiicola, Didymella pomorum, Didymosphaeria variabile, Neocosmospora piperis and Neocucurbitaria cava.</title>
        <authorList>
            <person name="Hill R."/>
        </authorList>
    </citation>
    <scope>NUCLEOTIDE SEQUENCE</scope>
    <source>
        <strain evidence="2">IMI 356814</strain>
    </source>
</reference>
<evidence type="ECO:0000313" key="3">
    <source>
        <dbReference type="Proteomes" id="UP001140560"/>
    </source>
</evidence>
<keyword evidence="3" id="KW-1185">Reference proteome</keyword>
<dbReference type="EMBL" id="JAPEUY010000017">
    <property type="protein sequence ID" value="KAJ4364596.1"/>
    <property type="molecule type" value="Genomic_DNA"/>
</dbReference>
<dbReference type="AlphaFoldDB" id="A0A9W8Y293"/>
<organism evidence="2 3">
    <name type="scientific">Neocucurbitaria cava</name>
    <dbReference type="NCBI Taxonomy" id="798079"/>
    <lineage>
        <taxon>Eukaryota</taxon>
        <taxon>Fungi</taxon>
        <taxon>Dikarya</taxon>
        <taxon>Ascomycota</taxon>
        <taxon>Pezizomycotina</taxon>
        <taxon>Dothideomycetes</taxon>
        <taxon>Pleosporomycetidae</taxon>
        <taxon>Pleosporales</taxon>
        <taxon>Pleosporineae</taxon>
        <taxon>Cucurbitariaceae</taxon>
        <taxon>Neocucurbitaria</taxon>
    </lineage>
</organism>
<dbReference type="OrthoDB" id="3800972at2759"/>
<dbReference type="Proteomes" id="UP001140560">
    <property type="component" value="Unassembled WGS sequence"/>
</dbReference>